<reference evidence="7" key="1">
    <citation type="journal article" date="2019" name="Int. J. Syst. Evol. Microbiol.">
        <title>The Global Catalogue of Microorganisms (GCM) 10K type strain sequencing project: providing services to taxonomists for standard genome sequencing and annotation.</title>
        <authorList>
            <consortium name="The Broad Institute Genomics Platform"/>
            <consortium name="The Broad Institute Genome Sequencing Center for Infectious Disease"/>
            <person name="Wu L."/>
            <person name="Ma J."/>
        </authorList>
    </citation>
    <scope>NUCLEOTIDE SEQUENCE [LARGE SCALE GENOMIC DNA]</scope>
    <source>
        <strain evidence="7">JCM 14306</strain>
    </source>
</reference>
<dbReference type="Pfam" id="PF01638">
    <property type="entry name" value="HxlR"/>
    <property type="match status" value="1"/>
</dbReference>
<dbReference type="PANTHER" id="PTHR33204">
    <property type="entry name" value="TRANSCRIPTIONAL REGULATOR, MARR FAMILY"/>
    <property type="match status" value="1"/>
</dbReference>
<accession>A0ABP4R8K0</accession>
<evidence type="ECO:0000256" key="3">
    <source>
        <dbReference type="ARBA" id="ARBA00023163"/>
    </source>
</evidence>
<evidence type="ECO:0000256" key="4">
    <source>
        <dbReference type="SAM" id="MobiDB-lite"/>
    </source>
</evidence>
<name>A0ABP4R8K0_9ACTN</name>
<dbReference type="InterPro" id="IPR036388">
    <property type="entry name" value="WH-like_DNA-bd_sf"/>
</dbReference>
<feature type="region of interest" description="Disordered" evidence="4">
    <location>
        <begin position="122"/>
        <end position="154"/>
    </location>
</feature>
<dbReference type="Proteomes" id="UP001501319">
    <property type="component" value="Unassembled WGS sequence"/>
</dbReference>
<feature type="domain" description="HTH hxlR-type" evidence="5">
    <location>
        <begin position="14"/>
        <end position="112"/>
    </location>
</feature>
<dbReference type="InterPro" id="IPR011991">
    <property type="entry name" value="ArsR-like_HTH"/>
</dbReference>
<evidence type="ECO:0000256" key="1">
    <source>
        <dbReference type="ARBA" id="ARBA00023015"/>
    </source>
</evidence>
<dbReference type="RefSeq" id="WP_344111595.1">
    <property type="nucleotide sequence ID" value="NZ_BAAANE010000004.1"/>
</dbReference>
<keyword evidence="3" id="KW-0804">Transcription</keyword>
<sequence>MDHDVEYDVFSSTCPSRPVLEDVTGRWGALALGALADGPLRFNALRRHVQGVSQKMLAQSLQALERDGLVKREVQSTFPLQVEYSLTPTGEVLATKLLDLIAYLRGSMPGIVEAQQSYDKARAQADKARAQTDKAHAQTDKARAAQADKAHAQA</sequence>
<evidence type="ECO:0000259" key="5">
    <source>
        <dbReference type="PROSITE" id="PS51118"/>
    </source>
</evidence>
<keyword evidence="1" id="KW-0805">Transcription regulation</keyword>
<comment type="caution">
    <text evidence="6">The sequence shown here is derived from an EMBL/GenBank/DDBJ whole genome shotgun (WGS) entry which is preliminary data.</text>
</comment>
<dbReference type="PANTHER" id="PTHR33204:SF37">
    <property type="entry name" value="HTH-TYPE TRANSCRIPTIONAL REGULATOR YODB"/>
    <property type="match status" value="1"/>
</dbReference>
<protein>
    <recommendedName>
        <fullName evidence="5">HTH hxlR-type domain-containing protein</fullName>
    </recommendedName>
</protein>
<dbReference type="InterPro" id="IPR002577">
    <property type="entry name" value="HTH_HxlR"/>
</dbReference>
<evidence type="ECO:0000313" key="7">
    <source>
        <dbReference type="Proteomes" id="UP001501319"/>
    </source>
</evidence>
<dbReference type="InterPro" id="IPR036390">
    <property type="entry name" value="WH_DNA-bd_sf"/>
</dbReference>
<organism evidence="6 7">
    <name type="scientific">Kribbella alba</name>
    <dbReference type="NCBI Taxonomy" id="190197"/>
    <lineage>
        <taxon>Bacteria</taxon>
        <taxon>Bacillati</taxon>
        <taxon>Actinomycetota</taxon>
        <taxon>Actinomycetes</taxon>
        <taxon>Propionibacteriales</taxon>
        <taxon>Kribbellaceae</taxon>
        <taxon>Kribbella</taxon>
    </lineage>
</organism>
<evidence type="ECO:0000313" key="6">
    <source>
        <dbReference type="EMBL" id="GAA1636787.1"/>
    </source>
</evidence>
<keyword evidence="7" id="KW-1185">Reference proteome</keyword>
<gene>
    <name evidence="6" type="ORF">GCM10009744_27370</name>
</gene>
<proteinExistence type="predicted"/>
<evidence type="ECO:0000256" key="2">
    <source>
        <dbReference type="ARBA" id="ARBA00023125"/>
    </source>
</evidence>
<dbReference type="SUPFAM" id="SSF46785">
    <property type="entry name" value="Winged helix' DNA-binding domain"/>
    <property type="match status" value="1"/>
</dbReference>
<dbReference type="Gene3D" id="1.10.10.10">
    <property type="entry name" value="Winged helix-like DNA-binding domain superfamily/Winged helix DNA-binding domain"/>
    <property type="match status" value="1"/>
</dbReference>
<dbReference type="EMBL" id="BAAANE010000004">
    <property type="protein sequence ID" value="GAA1636787.1"/>
    <property type="molecule type" value="Genomic_DNA"/>
</dbReference>
<dbReference type="CDD" id="cd00090">
    <property type="entry name" value="HTH_ARSR"/>
    <property type="match status" value="1"/>
</dbReference>
<dbReference type="PROSITE" id="PS51118">
    <property type="entry name" value="HTH_HXLR"/>
    <property type="match status" value="1"/>
</dbReference>
<keyword evidence="2" id="KW-0238">DNA-binding</keyword>